<dbReference type="Pfam" id="PF02816">
    <property type="entry name" value="Alpha_kinase"/>
    <property type="match status" value="1"/>
</dbReference>
<evidence type="ECO:0000256" key="1">
    <source>
        <dbReference type="ARBA" id="ARBA00004613"/>
    </source>
</evidence>
<dbReference type="InterPro" id="IPR011009">
    <property type="entry name" value="Kinase-like_dom_sf"/>
</dbReference>
<dbReference type="Proteomes" id="UP001146793">
    <property type="component" value="Unassembled WGS sequence"/>
</dbReference>
<keyword evidence="2" id="KW-0964">Secreted</keyword>
<dbReference type="InterPro" id="IPR052969">
    <property type="entry name" value="Thr-specific_kinase-like"/>
</dbReference>
<evidence type="ECO:0000313" key="10">
    <source>
        <dbReference type="EMBL" id="KAJ3442901.1"/>
    </source>
</evidence>
<feature type="coiled-coil region" evidence="7">
    <location>
        <begin position="144"/>
        <end position="171"/>
    </location>
</feature>
<dbReference type="GO" id="GO:0005737">
    <property type="term" value="C:cytoplasm"/>
    <property type="evidence" value="ECO:0007669"/>
    <property type="project" value="TreeGrafter"/>
</dbReference>
<keyword evidence="6 10" id="KW-0418">Kinase</keyword>
<keyword evidence="7" id="KW-0175">Coiled coil</keyword>
<dbReference type="InterPro" id="IPR004166">
    <property type="entry name" value="a-kinase_dom"/>
</dbReference>
<evidence type="ECO:0000256" key="5">
    <source>
        <dbReference type="ARBA" id="ARBA00022729"/>
    </source>
</evidence>
<comment type="subcellular location">
    <subcellularLocation>
        <location evidence="1">Secreted</location>
    </subcellularLocation>
</comment>
<evidence type="ECO:0000256" key="7">
    <source>
        <dbReference type="SAM" id="Coils"/>
    </source>
</evidence>
<evidence type="ECO:0000256" key="6">
    <source>
        <dbReference type="ARBA" id="ARBA00022777"/>
    </source>
</evidence>
<feature type="compositionally biased region" description="Low complexity" evidence="8">
    <location>
        <begin position="16"/>
        <end position="69"/>
    </location>
</feature>
<dbReference type="Gene3D" id="3.40.50.410">
    <property type="entry name" value="von Willebrand factor, type A domain"/>
    <property type="match status" value="1"/>
</dbReference>
<dbReference type="InterPro" id="IPR056861">
    <property type="entry name" value="HMCN1-like_VWA"/>
</dbReference>
<dbReference type="PANTHER" id="PTHR47763:SF1">
    <property type="entry name" value="DUF659 DOMAIN-CONTAINING PROTEIN"/>
    <property type="match status" value="1"/>
</dbReference>
<keyword evidence="5" id="KW-0732">Signal</keyword>
<organism evidence="10 11">
    <name type="scientific">Anaeramoeba flamelloides</name>
    <dbReference type="NCBI Taxonomy" id="1746091"/>
    <lineage>
        <taxon>Eukaryota</taxon>
        <taxon>Metamonada</taxon>
        <taxon>Anaeramoebidae</taxon>
        <taxon>Anaeramoeba</taxon>
    </lineage>
</organism>
<evidence type="ECO:0000259" key="9">
    <source>
        <dbReference type="PROSITE" id="PS51158"/>
    </source>
</evidence>
<dbReference type="GO" id="GO:0005524">
    <property type="term" value="F:ATP binding"/>
    <property type="evidence" value="ECO:0007669"/>
    <property type="project" value="InterPro"/>
</dbReference>
<dbReference type="GO" id="GO:0004674">
    <property type="term" value="F:protein serine/threonine kinase activity"/>
    <property type="evidence" value="ECO:0007669"/>
    <property type="project" value="UniProtKB-KW"/>
</dbReference>
<evidence type="ECO:0000256" key="3">
    <source>
        <dbReference type="ARBA" id="ARBA00022527"/>
    </source>
</evidence>
<accession>A0AAV7ZQ22</accession>
<dbReference type="SMART" id="SM00811">
    <property type="entry name" value="Alpha_kinase"/>
    <property type="match status" value="1"/>
</dbReference>
<reference evidence="10" key="1">
    <citation type="submission" date="2022-08" db="EMBL/GenBank/DDBJ databases">
        <title>Novel sulphate-reducing endosymbionts in the free-living metamonad Anaeramoeba.</title>
        <authorList>
            <person name="Jerlstrom-Hultqvist J."/>
            <person name="Cepicka I."/>
            <person name="Gallot-Lavallee L."/>
            <person name="Salas-Leiva D."/>
            <person name="Curtis B.A."/>
            <person name="Zahonova K."/>
            <person name="Pipaliya S."/>
            <person name="Dacks J."/>
            <person name="Roger A.J."/>
        </authorList>
    </citation>
    <scope>NUCLEOTIDE SEQUENCE</scope>
    <source>
        <strain evidence="10">Busselton2</strain>
    </source>
</reference>
<feature type="region of interest" description="Disordered" evidence="8">
    <location>
        <begin position="93"/>
        <end position="118"/>
    </location>
</feature>
<name>A0AAV7ZQ22_9EUKA</name>
<evidence type="ECO:0000313" key="11">
    <source>
        <dbReference type="Proteomes" id="UP001146793"/>
    </source>
</evidence>
<sequence length="703" mass="81956">MNKNFYSDSETNSDYSNSNSLENRLSSFGSTTSTSSTSSSTTRLSLTLSDSESISPSTRTSSESSLSSEFRQKKFFPTNFGESIEERKLLEQQKAQKTKKKKKQIKRPGNFPRLPKPRNRIKVTETEVEKKKDEYGYTEESFTSDEGSNEIDHYLEKNKKLEDRKKKIRKGVLEDKSIDLCFLFDTTISMKYHILKCKKEAINIINKLRSDYPEHLFNFAFVGYQDYQSKTNMSTTYQVLGFVPFDRYQEFKTFLANVEVKGNNDDAEDVAGGLKKMLELKWKSTLQIVVHFADSPAHGKQYHTGFITDRFLEGDPKQIKITDLLIEMKQKGIHYYFAKITNHTDKMILEFKKTYDVLNTGFYLQTINNQDRSIKITNLLLQLLSQSLDYLQSISSSNPLTLPNNNIRSTNDQNGSEYQDDEDIWAQYEIYDFMTPSSNLDYKTILGGQETQYVHSYPSVSLCKKMFKKGKRKYCFQLHDSRYGVCLIGKRFILPPVDKKFQYLNELNQRHICKQFVIKFNCKKPLYYLDVLDLFTIYHSQMKDYTNAEPFFEPCLKKGLTTNSQRFENRLLSQAFSHYSWIKSNNRILIVPKIISNHIIVKVKIYSTNSNAFGENGGSQKVINEFCNNHVCNELCKHLNFLPFNNKKSNLQKHKNVLKKKITHQKLLCSNPYCVNFVKLLPKNYNSKYINYCDDCKILLKEF</sequence>
<dbReference type="Pfam" id="PF25106">
    <property type="entry name" value="VWA_4"/>
    <property type="match status" value="1"/>
</dbReference>
<feature type="region of interest" description="Disordered" evidence="8">
    <location>
        <begin position="1"/>
        <end position="69"/>
    </location>
</feature>
<feature type="domain" description="Alpha-type protein kinase" evidence="9">
    <location>
        <begin position="417"/>
        <end position="644"/>
    </location>
</feature>
<dbReference type="AlphaFoldDB" id="A0AAV7ZQ22"/>
<dbReference type="SUPFAM" id="SSF56112">
    <property type="entry name" value="Protein kinase-like (PK-like)"/>
    <property type="match status" value="1"/>
</dbReference>
<evidence type="ECO:0000256" key="2">
    <source>
        <dbReference type="ARBA" id="ARBA00022525"/>
    </source>
</evidence>
<dbReference type="PANTHER" id="PTHR47763">
    <property type="entry name" value="ALPHA-PROTEIN KINASE VWKA"/>
    <property type="match status" value="1"/>
</dbReference>
<protein>
    <submittedName>
        <fullName evidence="10">Alpha-protein kinase vwka</fullName>
    </submittedName>
</protein>
<evidence type="ECO:0000256" key="8">
    <source>
        <dbReference type="SAM" id="MobiDB-lite"/>
    </source>
</evidence>
<dbReference type="SUPFAM" id="SSF53300">
    <property type="entry name" value="vWA-like"/>
    <property type="match status" value="1"/>
</dbReference>
<dbReference type="EMBL" id="JANTQA010000026">
    <property type="protein sequence ID" value="KAJ3442901.1"/>
    <property type="molecule type" value="Genomic_DNA"/>
</dbReference>
<dbReference type="Gene3D" id="3.20.200.10">
    <property type="entry name" value="MHCK/EF2 kinase"/>
    <property type="match status" value="1"/>
</dbReference>
<dbReference type="InterPro" id="IPR036465">
    <property type="entry name" value="vWFA_dom_sf"/>
</dbReference>
<keyword evidence="3" id="KW-0723">Serine/threonine-protein kinase</keyword>
<proteinExistence type="predicted"/>
<gene>
    <name evidence="10" type="ORF">M0812_12653</name>
</gene>
<feature type="compositionally biased region" description="Polar residues" evidence="8">
    <location>
        <begin position="1"/>
        <end position="15"/>
    </location>
</feature>
<feature type="compositionally biased region" description="Basic residues" evidence="8">
    <location>
        <begin position="96"/>
        <end position="106"/>
    </location>
</feature>
<evidence type="ECO:0000256" key="4">
    <source>
        <dbReference type="ARBA" id="ARBA00022679"/>
    </source>
</evidence>
<dbReference type="PROSITE" id="PS51158">
    <property type="entry name" value="ALPHA_KINASE"/>
    <property type="match status" value="1"/>
</dbReference>
<keyword evidence="4" id="KW-0808">Transferase</keyword>
<comment type="caution">
    <text evidence="10">The sequence shown here is derived from an EMBL/GenBank/DDBJ whole genome shotgun (WGS) entry which is preliminary data.</text>
</comment>